<evidence type="ECO:0000256" key="1">
    <source>
        <dbReference type="ARBA" id="ARBA00022679"/>
    </source>
</evidence>
<accession>A0A212JNB2</accession>
<proteinExistence type="predicted"/>
<sequence length="208" mass="24575">MLYYKEYITDSTLLGIWKIEETCEELFSLLAHHEWIQNIYTVKAESRVLEILSTRILIKALTDEEKEVRYNTTGRPFLADESYHMSVSHTKGYVAVAINKEKPIGLDVEYISEKIKRVQSRLISDKEYIDKDNELIHLLLHWSAKEAMFKYLDTEGVDFRKNLFVSKFTPEEKGTFNTRETRSPQHTEFKAYYKVEKEFVLVCIEKKS</sequence>
<evidence type="ECO:0000259" key="2">
    <source>
        <dbReference type="Pfam" id="PF01648"/>
    </source>
</evidence>
<dbReference type="AlphaFoldDB" id="A0A212JNB2"/>
<dbReference type="GO" id="GO:0008897">
    <property type="term" value="F:holo-[acyl-carrier-protein] synthase activity"/>
    <property type="evidence" value="ECO:0007669"/>
    <property type="project" value="InterPro"/>
</dbReference>
<evidence type="ECO:0000313" key="3">
    <source>
        <dbReference type="EMBL" id="SBW00898.1"/>
    </source>
</evidence>
<organism evidence="3">
    <name type="scientific">uncultured Dysgonomonas sp</name>
    <dbReference type="NCBI Taxonomy" id="206096"/>
    <lineage>
        <taxon>Bacteria</taxon>
        <taxon>Pseudomonadati</taxon>
        <taxon>Bacteroidota</taxon>
        <taxon>Bacteroidia</taxon>
        <taxon>Bacteroidales</taxon>
        <taxon>Dysgonomonadaceae</taxon>
        <taxon>Dysgonomonas</taxon>
        <taxon>environmental samples</taxon>
    </lineage>
</organism>
<dbReference type="InterPro" id="IPR008278">
    <property type="entry name" value="4-PPantetheinyl_Trfase_dom"/>
</dbReference>
<name>A0A212JNB2_9BACT</name>
<reference evidence="3" key="1">
    <citation type="submission" date="2016-04" db="EMBL/GenBank/DDBJ databases">
        <authorList>
            <person name="Evans L.H."/>
            <person name="Alamgir A."/>
            <person name="Owens N."/>
            <person name="Weber N.D."/>
            <person name="Virtaneva K."/>
            <person name="Barbian K."/>
            <person name="Babar A."/>
            <person name="Rosenke K."/>
        </authorList>
    </citation>
    <scope>NUCLEOTIDE SEQUENCE</scope>
    <source>
        <strain evidence="3">86-2</strain>
    </source>
</reference>
<dbReference type="Pfam" id="PF01648">
    <property type="entry name" value="ACPS"/>
    <property type="match status" value="1"/>
</dbReference>
<dbReference type="Gene3D" id="3.90.470.20">
    <property type="entry name" value="4'-phosphopantetheinyl transferase domain"/>
    <property type="match status" value="1"/>
</dbReference>
<keyword evidence="1" id="KW-0808">Transferase</keyword>
<dbReference type="InterPro" id="IPR037143">
    <property type="entry name" value="4-PPantetheinyl_Trfase_dom_sf"/>
</dbReference>
<dbReference type="GO" id="GO:0000287">
    <property type="term" value="F:magnesium ion binding"/>
    <property type="evidence" value="ECO:0007669"/>
    <property type="project" value="InterPro"/>
</dbReference>
<gene>
    <name evidence="3" type="ORF">KL86DYS2_11932</name>
</gene>
<feature type="domain" description="4'-phosphopantetheinyl transferase" evidence="2">
    <location>
        <begin position="103"/>
        <end position="192"/>
    </location>
</feature>
<dbReference type="RefSeq" id="WP_296949454.1">
    <property type="nucleotide sequence ID" value="NZ_LT599021.1"/>
</dbReference>
<dbReference type="EMBL" id="FLUL01000001">
    <property type="protein sequence ID" value="SBW00898.1"/>
    <property type="molecule type" value="Genomic_DNA"/>
</dbReference>
<protein>
    <recommendedName>
        <fullName evidence="2">4'-phosphopantetheinyl transferase domain-containing protein</fullName>
    </recommendedName>
</protein>
<dbReference type="SUPFAM" id="SSF56214">
    <property type="entry name" value="4'-phosphopantetheinyl transferase"/>
    <property type="match status" value="2"/>
</dbReference>